<evidence type="ECO:0000256" key="1">
    <source>
        <dbReference type="ARBA" id="ARBA00010531"/>
    </source>
</evidence>
<evidence type="ECO:0000313" key="4">
    <source>
        <dbReference type="Proteomes" id="UP000245340"/>
    </source>
</evidence>
<name>A0A9B0GXE9_ODORO</name>
<evidence type="ECO:0000313" key="5">
    <source>
        <dbReference type="RefSeq" id="XP_004408035.1"/>
    </source>
</evidence>
<dbReference type="SUPFAM" id="SSF56808">
    <property type="entry name" value="Ribosomal protein L1"/>
    <property type="match status" value="1"/>
</dbReference>
<dbReference type="GO" id="GO:1990904">
    <property type="term" value="C:ribonucleoprotein complex"/>
    <property type="evidence" value="ECO:0007669"/>
    <property type="project" value="UniProtKB-KW"/>
</dbReference>
<sequence length="212" mass="23329">MRTTVYCCSGSTGIGCGPMTVGVSWRFGSMEDPWSSLALLGHSQQHFRKLSSVTSINLESYPNPLSPNTIIGSPGTLGVLISSSNPADSDPFIDFNYCAQLHFKTGEDQRGDLSITLKATSYQVIHSKNLLCVPSLLTHNENMVAKVGEVKSTIKFLMKKVLCLAVAVGHVKMTEDELVYDIHLAVNFVVSFLKKNWQNVRALYIKSTMRPN</sequence>
<dbReference type="Gene3D" id="3.30.190.20">
    <property type="match status" value="1"/>
</dbReference>
<dbReference type="GO" id="GO:0005840">
    <property type="term" value="C:ribosome"/>
    <property type="evidence" value="ECO:0007669"/>
    <property type="project" value="UniProtKB-KW"/>
</dbReference>
<reference evidence="5" key="1">
    <citation type="submission" date="2025-08" db="UniProtKB">
        <authorList>
            <consortium name="RefSeq"/>
        </authorList>
    </citation>
    <scope>IDENTIFICATION</scope>
</reference>
<accession>A0A9B0GXE9</accession>
<gene>
    <name evidence="5" type="primary">LOC101367183</name>
</gene>
<keyword evidence="3" id="KW-0687">Ribonucleoprotein</keyword>
<comment type="similarity">
    <text evidence="1">Belongs to the universal ribosomal protein uL1 family.</text>
</comment>
<dbReference type="AlphaFoldDB" id="A0A9B0GXE9"/>
<protein>
    <submittedName>
        <fullName evidence="5">Uncharacterized protein LOC101367183</fullName>
    </submittedName>
</protein>
<dbReference type="CDD" id="cd00403">
    <property type="entry name" value="Ribosomal_L1"/>
    <property type="match status" value="1"/>
</dbReference>
<dbReference type="Pfam" id="PF00687">
    <property type="entry name" value="Ribosomal_L1"/>
    <property type="match status" value="1"/>
</dbReference>
<dbReference type="RefSeq" id="XP_004408035.1">
    <property type="nucleotide sequence ID" value="XM_004407978.1"/>
</dbReference>
<proteinExistence type="inferred from homology"/>
<dbReference type="InterPro" id="IPR028364">
    <property type="entry name" value="Ribosomal_uL1/biogenesis"/>
</dbReference>
<keyword evidence="4" id="KW-1185">Reference proteome</keyword>
<dbReference type="Proteomes" id="UP000245340">
    <property type="component" value="Unplaced"/>
</dbReference>
<dbReference type="FunFam" id="3.30.190.20:FF:000006">
    <property type="entry name" value="Ribosomal protein"/>
    <property type="match status" value="1"/>
</dbReference>
<organism evidence="4 5">
    <name type="scientific">Odobenus rosmarus divergens</name>
    <name type="common">Pacific walrus</name>
    <dbReference type="NCBI Taxonomy" id="9708"/>
    <lineage>
        <taxon>Eukaryota</taxon>
        <taxon>Metazoa</taxon>
        <taxon>Chordata</taxon>
        <taxon>Craniata</taxon>
        <taxon>Vertebrata</taxon>
        <taxon>Euteleostomi</taxon>
        <taxon>Mammalia</taxon>
        <taxon>Eutheria</taxon>
        <taxon>Laurasiatheria</taxon>
        <taxon>Carnivora</taxon>
        <taxon>Caniformia</taxon>
        <taxon>Pinnipedia</taxon>
        <taxon>Odobenidae</taxon>
        <taxon>Odobenus</taxon>
    </lineage>
</organism>
<evidence type="ECO:0000256" key="3">
    <source>
        <dbReference type="ARBA" id="ARBA00023274"/>
    </source>
</evidence>
<dbReference type="InterPro" id="IPR023674">
    <property type="entry name" value="Ribosomal_uL1-like"/>
</dbReference>
<keyword evidence="2" id="KW-0689">Ribosomal protein</keyword>
<dbReference type="PROSITE" id="PS51257">
    <property type="entry name" value="PROKAR_LIPOPROTEIN"/>
    <property type="match status" value="1"/>
</dbReference>
<evidence type="ECO:0000256" key="2">
    <source>
        <dbReference type="ARBA" id="ARBA00022980"/>
    </source>
</evidence>